<keyword evidence="7 10" id="KW-0238">DNA-binding</keyword>
<name>A0AA35CIX3_9FIRM</name>
<dbReference type="GO" id="GO:0046872">
    <property type="term" value="F:metal ion binding"/>
    <property type="evidence" value="ECO:0007669"/>
    <property type="project" value="UniProtKB-UniRule"/>
</dbReference>
<keyword evidence="6 10" id="KW-0051">Antiviral defense</keyword>
<dbReference type="EMBL" id="AP025628">
    <property type="protein sequence ID" value="BDG59304.1"/>
    <property type="molecule type" value="Genomic_DNA"/>
</dbReference>
<dbReference type="GO" id="GO:0051607">
    <property type="term" value="P:defense response to virus"/>
    <property type="evidence" value="ECO:0007669"/>
    <property type="project" value="UniProtKB-UniRule"/>
</dbReference>
<feature type="binding site" evidence="10">
    <location>
        <position position="249"/>
    </location>
    <ligand>
        <name>Mn(2+)</name>
        <dbReference type="ChEBI" id="CHEBI:29035"/>
    </ligand>
</feature>
<dbReference type="Gene3D" id="1.20.120.920">
    <property type="entry name" value="CRISPR-associated endonuclease Cas1, C-terminal domain"/>
    <property type="match status" value="1"/>
</dbReference>
<dbReference type="PANTHER" id="PTHR34353:SF2">
    <property type="entry name" value="CRISPR-ASSOCIATED ENDONUCLEASE CAS1 1"/>
    <property type="match status" value="1"/>
</dbReference>
<evidence type="ECO:0000256" key="5">
    <source>
        <dbReference type="ARBA" id="ARBA00022842"/>
    </source>
</evidence>
<evidence type="ECO:0000256" key="2">
    <source>
        <dbReference type="ARBA" id="ARBA00022723"/>
    </source>
</evidence>
<evidence type="ECO:0000313" key="12">
    <source>
        <dbReference type="Proteomes" id="UP001163687"/>
    </source>
</evidence>
<evidence type="ECO:0000256" key="4">
    <source>
        <dbReference type="ARBA" id="ARBA00022801"/>
    </source>
</evidence>
<dbReference type="Proteomes" id="UP001163687">
    <property type="component" value="Chromosome"/>
</dbReference>
<dbReference type="GO" id="GO:0004520">
    <property type="term" value="F:DNA endonuclease activity"/>
    <property type="evidence" value="ECO:0007669"/>
    <property type="project" value="InterPro"/>
</dbReference>
<protein>
    <recommendedName>
        <fullName evidence="10">CRISPR-associated endonuclease Cas1</fullName>
        <ecNumber evidence="10">3.1.-.-</ecNumber>
    </recommendedName>
</protein>
<dbReference type="Pfam" id="PF01867">
    <property type="entry name" value="Cas_Cas1"/>
    <property type="match status" value="1"/>
</dbReference>
<comment type="function">
    <text evidence="10">CRISPR (clustered regularly interspaced short palindromic repeat), is an adaptive immune system that provides protection against mobile genetic elements (viruses, transposable elements and conjugative plasmids). CRISPR clusters contain spacers, sequences complementary to antecedent mobile elements, and target invading nucleic acids. CRISPR clusters are transcribed and processed into CRISPR RNA (crRNA). Acts as a dsDNA endonuclease. Involved in the integration of spacer DNA into the CRISPR cassette.</text>
</comment>
<comment type="similarity">
    <text evidence="10">Belongs to the CRISPR-associated endonuclease Cas1 family.</text>
</comment>
<evidence type="ECO:0000256" key="9">
    <source>
        <dbReference type="ARBA" id="ARBA00038592"/>
    </source>
</evidence>
<evidence type="ECO:0000256" key="3">
    <source>
        <dbReference type="ARBA" id="ARBA00022759"/>
    </source>
</evidence>
<keyword evidence="4 10" id="KW-0378">Hydrolase</keyword>
<comment type="subunit">
    <text evidence="9 10">Homodimer, forms a heterotetramer with a Cas2 homodimer.</text>
</comment>
<dbReference type="NCBIfam" id="TIGR03640">
    <property type="entry name" value="cas1_DVULG"/>
    <property type="match status" value="1"/>
</dbReference>
<dbReference type="GO" id="GO:0003677">
    <property type="term" value="F:DNA binding"/>
    <property type="evidence" value="ECO:0007669"/>
    <property type="project" value="UniProtKB-KW"/>
</dbReference>
<reference evidence="11" key="1">
    <citation type="submission" date="2022-03" db="EMBL/GenBank/DDBJ databases">
        <title>Complete genome sequence of Caldinitratiruptor microaerophilus.</title>
        <authorList>
            <person name="Mukaiyama R."/>
            <person name="Nishiyama T."/>
            <person name="Ueda K."/>
        </authorList>
    </citation>
    <scope>NUCLEOTIDE SEQUENCE</scope>
    <source>
        <strain evidence="11">JCM 16183</strain>
    </source>
</reference>
<dbReference type="InterPro" id="IPR042211">
    <property type="entry name" value="CRISPR-assoc_Cas1_N"/>
</dbReference>
<dbReference type="InterPro" id="IPR042206">
    <property type="entry name" value="CRISPR-assoc_Cas1_C"/>
</dbReference>
<organism evidence="11 12">
    <name type="scientific">Caldinitratiruptor microaerophilus</name>
    <dbReference type="NCBI Taxonomy" id="671077"/>
    <lineage>
        <taxon>Bacteria</taxon>
        <taxon>Bacillati</taxon>
        <taxon>Bacillota</taxon>
        <taxon>Clostridia</taxon>
        <taxon>Eubacteriales</taxon>
        <taxon>Symbiobacteriaceae</taxon>
        <taxon>Caldinitratiruptor</taxon>
    </lineage>
</organism>
<evidence type="ECO:0000256" key="10">
    <source>
        <dbReference type="HAMAP-Rule" id="MF_01470"/>
    </source>
</evidence>
<comment type="cofactor">
    <cofactor evidence="10">
        <name>Mg(2+)</name>
        <dbReference type="ChEBI" id="CHEBI:18420"/>
    </cofactor>
    <cofactor evidence="10">
        <name>Mn(2+)</name>
        <dbReference type="ChEBI" id="CHEBI:29035"/>
    </cofactor>
</comment>
<dbReference type="NCBIfam" id="TIGR00287">
    <property type="entry name" value="cas1"/>
    <property type="match status" value="1"/>
</dbReference>
<sequence length="343" mass="38284">MLELLNTLYVTTPGAYVRLDHETVRVEADGAKLLQVPVLHLRGIVCFGNVMVSPAVMQRFAQDRRSVVFLDDRGRFAARVQGPTAGNVLLRWEQYEAARSLARSAAIARAIVGGKIQNARFLLQRAARETPDSAESKTLRDCVADLAGILERLKAASEINVIRGLEGEAARRYFGSWDLMIKRDRQAFALQGRQRRPPTNPMNALLSFLYTLLTGECIAAAEGVGLDPQIGYLHELRPGRPALALDLVEELRPSVADRLAIALINLRQATSDDFVTRPGGAIHLSDAGRKKVIVAYERRKQEQVYHPVLDRKVPIGLIPHVQARLLARHLRGDLDHYVPWLYR</sequence>
<dbReference type="GO" id="GO:0016787">
    <property type="term" value="F:hydrolase activity"/>
    <property type="evidence" value="ECO:0007669"/>
    <property type="project" value="UniProtKB-KW"/>
</dbReference>
<feature type="binding site" evidence="10">
    <location>
        <position position="166"/>
    </location>
    <ligand>
        <name>Mn(2+)</name>
        <dbReference type="ChEBI" id="CHEBI:29035"/>
    </ligand>
</feature>
<evidence type="ECO:0000313" key="11">
    <source>
        <dbReference type="EMBL" id="BDG59304.1"/>
    </source>
</evidence>
<feature type="binding site" evidence="10">
    <location>
        <position position="234"/>
    </location>
    <ligand>
        <name>Mn(2+)</name>
        <dbReference type="ChEBI" id="CHEBI:29035"/>
    </ligand>
</feature>
<evidence type="ECO:0000256" key="8">
    <source>
        <dbReference type="ARBA" id="ARBA00023211"/>
    </source>
</evidence>
<dbReference type="InterPro" id="IPR050646">
    <property type="entry name" value="Cas1"/>
</dbReference>
<dbReference type="Gene3D" id="3.100.10.20">
    <property type="entry name" value="CRISPR-associated endonuclease Cas1, N-terminal domain"/>
    <property type="match status" value="1"/>
</dbReference>
<dbReference type="HAMAP" id="MF_01470">
    <property type="entry name" value="Cas1"/>
    <property type="match status" value="1"/>
</dbReference>
<keyword evidence="8 10" id="KW-0464">Manganese</keyword>
<keyword evidence="5 10" id="KW-0460">Magnesium</keyword>
<accession>A0AA35CIX3</accession>
<dbReference type="RefSeq" id="WP_264843431.1">
    <property type="nucleotide sequence ID" value="NZ_AP025628.1"/>
</dbReference>
<dbReference type="InterPro" id="IPR002729">
    <property type="entry name" value="CRISPR-assoc_Cas1"/>
</dbReference>
<gene>
    <name evidence="11" type="primary">cas1-1</name>
    <name evidence="10" type="synonym">cas1</name>
    <name evidence="11" type="ORF">caldi_03940</name>
</gene>
<keyword evidence="1 10" id="KW-0540">Nuclease</keyword>
<dbReference type="PANTHER" id="PTHR34353">
    <property type="entry name" value="CRISPR-ASSOCIATED ENDONUCLEASE CAS1 1"/>
    <property type="match status" value="1"/>
</dbReference>
<keyword evidence="12" id="KW-1185">Reference proteome</keyword>
<dbReference type="AlphaFoldDB" id="A0AA35CIX3"/>
<dbReference type="EC" id="3.1.-.-" evidence="10"/>
<evidence type="ECO:0000256" key="1">
    <source>
        <dbReference type="ARBA" id="ARBA00022722"/>
    </source>
</evidence>
<evidence type="ECO:0000256" key="7">
    <source>
        <dbReference type="ARBA" id="ARBA00023125"/>
    </source>
</evidence>
<keyword evidence="2 10" id="KW-0479">Metal-binding</keyword>
<evidence type="ECO:0000256" key="6">
    <source>
        <dbReference type="ARBA" id="ARBA00023118"/>
    </source>
</evidence>
<dbReference type="InterPro" id="IPR019856">
    <property type="entry name" value="CRISPR-assoc_Cas1_DVULG"/>
</dbReference>
<dbReference type="GO" id="GO:0043571">
    <property type="term" value="P:maintenance of CRISPR repeat elements"/>
    <property type="evidence" value="ECO:0007669"/>
    <property type="project" value="UniProtKB-UniRule"/>
</dbReference>
<dbReference type="KEGG" id="cmic:caldi_03940"/>
<proteinExistence type="inferred from homology"/>
<keyword evidence="3 10" id="KW-0255">Endonuclease</keyword>